<accession>A0AA48KIZ4</accession>
<organism evidence="1 2">
    <name type="scientific">Roseicyclus marinus</name>
    <dbReference type="NCBI Taxonomy" id="2161673"/>
    <lineage>
        <taxon>Bacteria</taxon>
        <taxon>Pseudomonadati</taxon>
        <taxon>Pseudomonadota</taxon>
        <taxon>Alphaproteobacteria</taxon>
        <taxon>Rhodobacterales</taxon>
        <taxon>Roseobacteraceae</taxon>
        <taxon>Roseicyclus</taxon>
    </lineage>
</organism>
<dbReference type="EMBL" id="AP027266">
    <property type="protein sequence ID" value="BDW86352.1"/>
    <property type="molecule type" value="Genomic_DNA"/>
</dbReference>
<proteinExistence type="predicted"/>
<protein>
    <submittedName>
        <fullName evidence="1">Uncharacterized protein</fullName>
    </submittedName>
</protein>
<keyword evidence="2" id="KW-1185">Reference proteome</keyword>
<name>A0AA48KIZ4_9RHOB</name>
<gene>
    <name evidence="1" type="ORF">MACH21_25290</name>
</gene>
<reference evidence="1 2" key="1">
    <citation type="submission" date="2023-01" db="EMBL/GenBank/DDBJ databases">
        <title>Complete genome sequence of Roseicyclus marinus strain Dej080120_10.</title>
        <authorList>
            <person name="Ueki S."/>
            <person name="Maruyama F."/>
        </authorList>
    </citation>
    <scope>NUCLEOTIDE SEQUENCE [LARGE SCALE GENOMIC DNA]</scope>
    <source>
        <strain evidence="1 2">Dej080120_10</strain>
    </source>
</reference>
<dbReference type="AlphaFoldDB" id="A0AA48KIZ4"/>
<sequence>MNTTATDRPTSSTLIPAALLVAADRNAHLDADEQMSVLEAVMEARNVLRLPEAEPVMGAWPLDEDDADDNPTTRAYRTILEATPEDLNAITFDDEFIWSDQGGAYAVGITDERAVLASCHEIYHLALTPWMDFDLPTNEYYQAENPTRDKILWRAVEGEAYPDKEVWWVDDLAYFVEEIDAEAASE</sequence>
<dbReference type="Proteomes" id="UP001337723">
    <property type="component" value="Chromosome"/>
</dbReference>
<evidence type="ECO:0000313" key="2">
    <source>
        <dbReference type="Proteomes" id="UP001337723"/>
    </source>
</evidence>
<dbReference type="KEGG" id="rmai:MACH21_25290"/>
<evidence type="ECO:0000313" key="1">
    <source>
        <dbReference type="EMBL" id="BDW86352.1"/>
    </source>
</evidence>